<evidence type="ECO:0000313" key="1">
    <source>
        <dbReference type="EMBL" id="KAK0747682.1"/>
    </source>
</evidence>
<dbReference type="Proteomes" id="UP001172159">
    <property type="component" value="Unassembled WGS sequence"/>
</dbReference>
<accession>A0AA40EYK4</accession>
<protein>
    <submittedName>
        <fullName evidence="1">Uncharacterized protein</fullName>
    </submittedName>
</protein>
<comment type="caution">
    <text evidence="1">The sequence shown here is derived from an EMBL/GenBank/DDBJ whole genome shotgun (WGS) entry which is preliminary data.</text>
</comment>
<keyword evidence="2" id="KW-1185">Reference proteome</keyword>
<reference evidence="1" key="1">
    <citation type="submission" date="2023-06" db="EMBL/GenBank/DDBJ databases">
        <title>Genome-scale phylogeny and comparative genomics of the fungal order Sordariales.</title>
        <authorList>
            <consortium name="Lawrence Berkeley National Laboratory"/>
            <person name="Hensen N."/>
            <person name="Bonometti L."/>
            <person name="Westerberg I."/>
            <person name="Brannstrom I.O."/>
            <person name="Guillou S."/>
            <person name="Cros-Aarteil S."/>
            <person name="Calhoun S."/>
            <person name="Haridas S."/>
            <person name="Kuo A."/>
            <person name="Mondo S."/>
            <person name="Pangilinan J."/>
            <person name="Riley R."/>
            <person name="Labutti K."/>
            <person name="Andreopoulos B."/>
            <person name="Lipzen A."/>
            <person name="Chen C."/>
            <person name="Yanf M."/>
            <person name="Daum C."/>
            <person name="Ng V."/>
            <person name="Clum A."/>
            <person name="Steindorff A."/>
            <person name="Ohm R."/>
            <person name="Martin F."/>
            <person name="Silar P."/>
            <person name="Natvig D."/>
            <person name="Lalanne C."/>
            <person name="Gautier V."/>
            <person name="Ament-Velasquez S.L."/>
            <person name="Kruys A."/>
            <person name="Hutchinson M.I."/>
            <person name="Powell A.J."/>
            <person name="Barry K."/>
            <person name="Miller A.N."/>
            <person name="Grigoriev I.V."/>
            <person name="Debuchy R."/>
            <person name="Gladieux P."/>
            <person name="Thoren M.H."/>
            <person name="Johannesson H."/>
        </authorList>
    </citation>
    <scope>NUCLEOTIDE SEQUENCE</scope>
    <source>
        <strain evidence="1">CBS 540.89</strain>
    </source>
</reference>
<proteinExistence type="predicted"/>
<evidence type="ECO:0000313" key="2">
    <source>
        <dbReference type="Proteomes" id="UP001172159"/>
    </source>
</evidence>
<dbReference type="EMBL" id="JAUKTV010000001">
    <property type="protein sequence ID" value="KAK0747682.1"/>
    <property type="molecule type" value="Genomic_DNA"/>
</dbReference>
<gene>
    <name evidence="1" type="ORF">B0T21DRAFT_343432</name>
</gene>
<sequence length="196" mass="21491">MGITIGVRRSEAHYTAVDVFVACFATAGEMDEGCLGSGGSLARRKKRKLEYEWSANGGSCAAGLFFSSRWGGCERVRGPNEKTPRAAVCLCVVELGRSGLFQIDYRKAGSNFQRLRRWAAQVERREQRDEATQHPGQRRRLLSGLALPAGGETAELLSLRVANAMQWFFVKALAEPDGRILAGQFSIRRIAVPAAD</sequence>
<name>A0AA40EYK4_9PEZI</name>
<organism evidence="1 2">
    <name type="scientific">Apiosordaria backusii</name>
    <dbReference type="NCBI Taxonomy" id="314023"/>
    <lineage>
        <taxon>Eukaryota</taxon>
        <taxon>Fungi</taxon>
        <taxon>Dikarya</taxon>
        <taxon>Ascomycota</taxon>
        <taxon>Pezizomycotina</taxon>
        <taxon>Sordariomycetes</taxon>
        <taxon>Sordariomycetidae</taxon>
        <taxon>Sordariales</taxon>
        <taxon>Lasiosphaeriaceae</taxon>
        <taxon>Apiosordaria</taxon>
    </lineage>
</organism>
<dbReference type="AlphaFoldDB" id="A0AA40EYK4"/>